<dbReference type="AlphaFoldDB" id="A0A5B7I7S6"/>
<name>A0A5B7I7S6_PORTR</name>
<evidence type="ECO:0000256" key="1">
    <source>
        <dbReference type="SAM" id="MobiDB-lite"/>
    </source>
</evidence>
<reference evidence="2 3" key="1">
    <citation type="submission" date="2019-05" db="EMBL/GenBank/DDBJ databases">
        <title>Another draft genome of Portunus trituberculatus and its Hox gene families provides insights of decapod evolution.</title>
        <authorList>
            <person name="Jeong J.-H."/>
            <person name="Song I."/>
            <person name="Kim S."/>
            <person name="Choi T."/>
            <person name="Kim D."/>
            <person name="Ryu S."/>
            <person name="Kim W."/>
        </authorList>
    </citation>
    <scope>NUCLEOTIDE SEQUENCE [LARGE SCALE GENOMIC DNA]</scope>
    <source>
        <tissue evidence="2">Muscle</tissue>
    </source>
</reference>
<feature type="region of interest" description="Disordered" evidence="1">
    <location>
        <begin position="1"/>
        <end position="28"/>
    </location>
</feature>
<evidence type="ECO:0000313" key="3">
    <source>
        <dbReference type="Proteomes" id="UP000324222"/>
    </source>
</evidence>
<gene>
    <name evidence="2" type="ORF">E2C01_072456</name>
</gene>
<protein>
    <submittedName>
        <fullName evidence="2">Uncharacterized protein</fullName>
    </submittedName>
</protein>
<keyword evidence="3" id="KW-1185">Reference proteome</keyword>
<dbReference type="Proteomes" id="UP000324222">
    <property type="component" value="Unassembled WGS sequence"/>
</dbReference>
<accession>A0A5B7I7S6</accession>
<evidence type="ECO:0000313" key="2">
    <source>
        <dbReference type="EMBL" id="MPC77986.1"/>
    </source>
</evidence>
<dbReference type="EMBL" id="VSRR010047263">
    <property type="protein sequence ID" value="MPC77986.1"/>
    <property type="molecule type" value="Genomic_DNA"/>
</dbReference>
<proteinExistence type="predicted"/>
<comment type="caution">
    <text evidence="2">The sequence shown here is derived from an EMBL/GenBank/DDBJ whole genome shotgun (WGS) entry which is preliminary data.</text>
</comment>
<organism evidence="2 3">
    <name type="scientific">Portunus trituberculatus</name>
    <name type="common">Swimming crab</name>
    <name type="synonym">Neptunus trituberculatus</name>
    <dbReference type="NCBI Taxonomy" id="210409"/>
    <lineage>
        <taxon>Eukaryota</taxon>
        <taxon>Metazoa</taxon>
        <taxon>Ecdysozoa</taxon>
        <taxon>Arthropoda</taxon>
        <taxon>Crustacea</taxon>
        <taxon>Multicrustacea</taxon>
        <taxon>Malacostraca</taxon>
        <taxon>Eumalacostraca</taxon>
        <taxon>Eucarida</taxon>
        <taxon>Decapoda</taxon>
        <taxon>Pleocyemata</taxon>
        <taxon>Brachyura</taxon>
        <taxon>Eubrachyura</taxon>
        <taxon>Portunoidea</taxon>
        <taxon>Portunidae</taxon>
        <taxon>Portuninae</taxon>
        <taxon>Portunus</taxon>
    </lineage>
</organism>
<sequence length="55" mass="6036">MRRPGSVSLTRKHQRLPSTPSTEGFGWKGSAASWRGSSELAAALLLTLRTWEPLV</sequence>